<dbReference type="InterPro" id="IPR016903">
    <property type="entry name" value="Nucleolar_cplx-assoc_3"/>
</dbReference>
<feature type="region of interest" description="Disordered" evidence="5">
    <location>
        <begin position="174"/>
        <end position="193"/>
    </location>
</feature>
<dbReference type="InterPro" id="IPR016024">
    <property type="entry name" value="ARM-type_fold"/>
</dbReference>
<reference evidence="8" key="1">
    <citation type="submission" date="2021-01" db="EMBL/GenBank/DDBJ databases">
        <authorList>
            <person name="Corre E."/>
            <person name="Pelletier E."/>
            <person name="Niang G."/>
            <person name="Scheremetjew M."/>
            <person name="Finn R."/>
            <person name="Kale V."/>
            <person name="Holt S."/>
            <person name="Cochrane G."/>
            <person name="Meng A."/>
            <person name="Brown T."/>
            <person name="Cohen L."/>
        </authorList>
    </citation>
    <scope>NUCLEOTIDE SEQUENCE</scope>
    <source>
        <strain evidence="8">CCMP1897</strain>
    </source>
</reference>
<feature type="region of interest" description="Disordered" evidence="5">
    <location>
        <begin position="1"/>
        <end position="26"/>
    </location>
</feature>
<accession>A0A7S3XB38</accession>
<comment type="similarity">
    <text evidence="2">Belongs to the CBF/MAK21 family.</text>
</comment>
<feature type="compositionally biased region" description="Basic and acidic residues" evidence="5">
    <location>
        <begin position="1"/>
        <end position="12"/>
    </location>
</feature>
<dbReference type="GO" id="GO:0006270">
    <property type="term" value="P:DNA replication initiation"/>
    <property type="evidence" value="ECO:0007669"/>
    <property type="project" value="TreeGrafter"/>
</dbReference>
<dbReference type="InterPro" id="IPR011501">
    <property type="entry name" value="Noc3_N"/>
</dbReference>
<evidence type="ECO:0000256" key="5">
    <source>
        <dbReference type="SAM" id="MobiDB-lite"/>
    </source>
</evidence>
<gene>
    <name evidence="8" type="ORF">PSAL00342_LOCUS1030</name>
</gene>
<evidence type="ECO:0000259" key="7">
    <source>
        <dbReference type="Pfam" id="PF07540"/>
    </source>
</evidence>
<dbReference type="EMBL" id="HBIS01001184">
    <property type="protein sequence ID" value="CAE0607213.1"/>
    <property type="molecule type" value="Transcribed_RNA"/>
</dbReference>
<name>A0A7S3XB38_9CHLO</name>
<evidence type="ECO:0000256" key="1">
    <source>
        <dbReference type="ARBA" id="ARBA00004604"/>
    </source>
</evidence>
<dbReference type="PANTHER" id="PTHR14428">
    <property type="entry name" value="NUCLEOLAR COMPLEX PROTEIN 3"/>
    <property type="match status" value="1"/>
</dbReference>
<evidence type="ECO:0000259" key="6">
    <source>
        <dbReference type="Pfam" id="PF03914"/>
    </source>
</evidence>
<dbReference type="PANTHER" id="PTHR14428:SF5">
    <property type="entry name" value="NUCLEOLAR COMPLEX PROTEIN 3 HOMOLOG"/>
    <property type="match status" value="1"/>
</dbReference>
<organism evidence="8">
    <name type="scientific">Picocystis salinarum</name>
    <dbReference type="NCBI Taxonomy" id="88271"/>
    <lineage>
        <taxon>Eukaryota</taxon>
        <taxon>Viridiplantae</taxon>
        <taxon>Chlorophyta</taxon>
        <taxon>Picocystophyceae</taxon>
        <taxon>Picocystales</taxon>
        <taxon>Picocystaceae</taxon>
        <taxon>Picocystis</taxon>
    </lineage>
</organism>
<dbReference type="Pfam" id="PF07540">
    <property type="entry name" value="NOC3p"/>
    <property type="match status" value="1"/>
</dbReference>
<dbReference type="InterPro" id="IPR005612">
    <property type="entry name" value="CCAAT-binding_factor"/>
</dbReference>
<proteinExistence type="inferred from homology"/>
<evidence type="ECO:0000313" key="8">
    <source>
        <dbReference type="EMBL" id="CAE0607213.1"/>
    </source>
</evidence>
<dbReference type="SUPFAM" id="SSF48371">
    <property type="entry name" value="ARM repeat"/>
    <property type="match status" value="1"/>
</dbReference>
<evidence type="ECO:0008006" key="9">
    <source>
        <dbReference type="Google" id="ProtNLM"/>
    </source>
</evidence>
<evidence type="ECO:0000256" key="2">
    <source>
        <dbReference type="ARBA" id="ARBA00007797"/>
    </source>
</evidence>
<feature type="compositionally biased region" description="Basic and acidic residues" evidence="5">
    <location>
        <begin position="859"/>
        <end position="874"/>
    </location>
</feature>
<evidence type="ECO:0000256" key="3">
    <source>
        <dbReference type="ARBA" id="ARBA00023054"/>
    </source>
</evidence>
<keyword evidence="4" id="KW-0539">Nucleus</keyword>
<evidence type="ECO:0000256" key="4">
    <source>
        <dbReference type="ARBA" id="ARBA00023242"/>
    </source>
</evidence>
<feature type="domain" description="CCAAT-binding factor" evidence="6">
    <location>
        <begin position="562"/>
        <end position="732"/>
    </location>
</feature>
<feature type="region of interest" description="Disordered" evidence="5">
    <location>
        <begin position="51"/>
        <end position="73"/>
    </location>
</feature>
<feature type="compositionally biased region" description="Basic residues" evidence="5">
    <location>
        <begin position="442"/>
        <end position="459"/>
    </location>
</feature>
<keyword evidence="3" id="KW-0175">Coiled coil</keyword>
<feature type="region of interest" description="Disordered" evidence="5">
    <location>
        <begin position="440"/>
        <end position="472"/>
    </location>
</feature>
<sequence length="874" mass="98058">MAPHSKAKDPGKRSHPPMPEVAEDDLVISDEDMEFVRQHDVRFLDRLEQLVQHGEDDGAGKRRATPKKDVEETYEKRLRKNKEWNDVEQKVPLQGGLPVKTLDGELRFDTEKAMKELDHGTHETGQETTVHQCGGTKMHVTFQHAAKQVDVPSEKMEELKGPSKEPKVSTLVKDMPRKTNKEKKEEEKARKSEMQEMAIRLQDKQFRDRRREEMKEAIATMSSKVLENPEQRIGDLEDLHQLANDADPFIQDLAEISLLAIFRDICPGYRIRLPTEKELAVEVSKEVKKVRDFEASLLKHYSNFLKHLLQKGRQAENRAVGTMKARAKLGMPPKIIALKCLGGLLDALPEFNFRTDILRALIPWATSVDSTVGQYCSKTIENVVRKDRHGQLSLEVVQLTAEVVKSRMCNASPKFLQPLLSLRMAEIPVHRADEDLEANPWKKGKKALKKERKKKAKGRKAGDNKDDLGFNEAQGEVDPAERGRLQSLALEAVFECFFRVVKDAGSDSGGVNGRWGQRPLLMVALQGIGKFAHLISIEILADLLQVLLGLIKLQALEFSESLHVLLTSCEVLKGRGEALNVDASSLYECMYRVLAEAPLKSGAEIGLLPGESHATSVMEQNLLEELLASIMQKGIYEAPRALDLQKAAAFTKRLSTIALHLPQGCAAACLATIRRILYRYSKVRCMLDSEATGIAGRYDWECEVPDQCGALGSTLWELSLIGIHYNPQIQKITRQIMQMDHLQSTSLSSSTALASPVEACKQFSTSRGGFHPPIQLPQESESRKMKAPAFSTGSTLLGSPLDPCMGIEEKFTRAFEGAIAYGENVRLRREVALLQRKIDLFQDHLASMPERTRSKKRKAPQETKTRRSSELPRL</sequence>
<feature type="region of interest" description="Disordered" evidence="5">
    <location>
        <begin position="845"/>
        <end position="874"/>
    </location>
</feature>
<dbReference type="AlphaFoldDB" id="A0A7S3XB38"/>
<dbReference type="Pfam" id="PF03914">
    <property type="entry name" value="CBF"/>
    <property type="match status" value="1"/>
</dbReference>
<feature type="domain" description="Nucleolar complex-associated protein 3 N-terminal" evidence="7">
    <location>
        <begin position="214"/>
        <end position="304"/>
    </location>
</feature>
<protein>
    <recommendedName>
        <fullName evidence="9">Nucleolar complex protein 3 homolog</fullName>
    </recommendedName>
</protein>
<dbReference type="GO" id="GO:0003682">
    <property type="term" value="F:chromatin binding"/>
    <property type="evidence" value="ECO:0007669"/>
    <property type="project" value="TreeGrafter"/>
</dbReference>
<dbReference type="GO" id="GO:0005730">
    <property type="term" value="C:nucleolus"/>
    <property type="evidence" value="ECO:0007669"/>
    <property type="project" value="UniProtKB-SubCell"/>
</dbReference>
<comment type="subcellular location">
    <subcellularLocation>
        <location evidence="1">Nucleus</location>
        <location evidence="1">Nucleolus</location>
    </subcellularLocation>
</comment>